<dbReference type="EMBL" id="CAXLJM020000092">
    <property type="protein sequence ID" value="CAL8132238.1"/>
    <property type="molecule type" value="Genomic_DNA"/>
</dbReference>
<organism evidence="2 3">
    <name type="scientific">Orchesella dallaii</name>
    <dbReference type="NCBI Taxonomy" id="48710"/>
    <lineage>
        <taxon>Eukaryota</taxon>
        <taxon>Metazoa</taxon>
        <taxon>Ecdysozoa</taxon>
        <taxon>Arthropoda</taxon>
        <taxon>Hexapoda</taxon>
        <taxon>Collembola</taxon>
        <taxon>Entomobryomorpha</taxon>
        <taxon>Entomobryoidea</taxon>
        <taxon>Orchesellidae</taxon>
        <taxon>Orchesellinae</taxon>
        <taxon>Orchesella</taxon>
    </lineage>
</organism>
<keyword evidence="1" id="KW-0732">Signal</keyword>
<evidence type="ECO:0000313" key="3">
    <source>
        <dbReference type="Proteomes" id="UP001642540"/>
    </source>
</evidence>
<gene>
    <name evidence="2" type="ORF">ODALV1_LOCUS24537</name>
</gene>
<protein>
    <submittedName>
        <fullName evidence="2">Uncharacterized protein</fullName>
    </submittedName>
</protein>
<reference evidence="2 3" key="1">
    <citation type="submission" date="2024-08" db="EMBL/GenBank/DDBJ databases">
        <authorList>
            <person name="Cucini C."/>
            <person name="Frati F."/>
        </authorList>
    </citation>
    <scope>NUCLEOTIDE SEQUENCE [LARGE SCALE GENOMIC DNA]</scope>
</reference>
<evidence type="ECO:0000313" key="2">
    <source>
        <dbReference type="EMBL" id="CAL8132238.1"/>
    </source>
</evidence>
<proteinExistence type="predicted"/>
<name>A0ABP1RPE2_9HEXA</name>
<accession>A0ABP1RPE2</accession>
<keyword evidence="3" id="KW-1185">Reference proteome</keyword>
<feature type="signal peptide" evidence="1">
    <location>
        <begin position="1"/>
        <end position="18"/>
    </location>
</feature>
<dbReference type="Proteomes" id="UP001642540">
    <property type="component" value="Unassembled WGS sequence"/>
</dbReference>
<sequence length="423" mass="48242">MVIHFLIQIFCLDLVSEAIKGKMGLVQGRRRKPMLANKEDVEDPDGGGAAEHIELGKVIVDMTKQLNAVISGRISRNNFSQILESHPVFGVNNTSTSSMEVLYNSDCNILEAEQCSLRIQSVAEVFNDSFPTRLTIFLTLDIPTIIEIGKTRNTTKIGLPNLPMNLVLNLHKKTKCDDFGTIDFEDWEKLFETNKWISLRPTTKIGFAYSEALIPCTTYDFVQPINKADFLLLTMRFGNSVGVTESFGLFKRRMDSLHQENVKFILGNFYKRVTKVPKPIYYPIPISVGGESHRRLLLKYAQSWVTGYEAAEKSMVVQAPYFEQEVIKEFAVIPTVQSNTCASFDLQIEKLIWYVPSSLATISEYFKSVILNHGKLSIFFANSGRKTLIVDLRRFAEVVEIQHSRFLDIVEIQYYRFQKIVEM</sequence>
<feature type="chain" id="PRO_5045313824" evidence="1">
    <location>
        <begin position="19"/>
        <end position="423"/>
    </location>
</feature>
<comment type="caution">
    <text evidence="2">The sequence shown here is derived from an EMBL/GenBank/DDBJ whole genome shotgun (WGS) entry which is preliminary data.</text>
</comment>
<evidence type="ECO:0000256" key="1">
    <source>
        <dbReference type="SAM" id="SignalP"/>
    </source>
</evidence>